<dbReference type="AlphaFoldDB" id="A0A1X7SN35"/>
<evidence type="ECO:0000313" key="2">
    <source>
        <dbReference type="EnsemblMetazoa" id="Aqu2.1.03490_001"/>
    </source>
</evidence>
<feature type="region of interest" description="Disordered" evidence="1">
    <location>
        <begin position="20"/>
        <end position="39"/>
    </location>
</feature>
<proteinExistence type="predicted"/>
<sequence>MKTDENDKIDSTTSLAATLDAANKELPGPSKRIVESKKAKETAQIDAAKSRGAQILSATTPLSNLT</sequence>
<reference evidence="2" key="1">
    <citation type="submission" date="2017-05" db="UniProtKB">
        <authorList>
            <consortium name="EnsemblMetazoa"/>
        </authorList>
    </citation>
    <scope>IDENTIFICATION</scope>
</reference>
<name>A0A1X7SN35_AMPQE</name>
<dbReference type="InParanoid" id="A0A1X7SN35"/>
<dbReference type="EnsemblMetazoa" id="Aqu2.1.03490_001">
    <property type="protein sequence ID" value="Aqu2.1.03490_001"/>
    <property type="gene ID" value="Aqu2.1.03490"/>
</dbReference>
<protein>
    <submittedName>
        <fullName evidence="2">Uncharacterized protein</fullName>
    </submittedName>
</protein>
<accession>A0A1X7SN35</accession>
<evidence type="ECO:0000256" key="1">
    <source>
        <dbReference type="SAM" id="MobiDB-lite"/>
    </source>
</evidence>
<organism evidence="2">
    <name type="scientific">Amphimedon queenslandica</name>
    <name type="common">Sponge</name>
    <dbReference type="NCBI Taxonomy" id="400682"/>
    <lineage>
        <taxon>Eukaryota</taxon>
        <taxon>Metazoa</taxon>
        <taxon>Porifera</taxon>
        <taxon>Demospongiae</taxon>
        <taxon>Heteroscleromorpha</taxon>
        <taxon>Haplosclerida</taxon>
        <taxon>Niphatidae</taxon>
        <taxon>Amphimedon</taxon>
    </lineage>
</organism>